<accession>A0ABN5MBH6</accession>
<sequence>MAPQVSDPRLRRRILRIVDRGRQGHRHPLHPDFTADQIELDGNTIRIHARSSAAAAADPPCGGLVGSAQRLAAPDQR</sequence>
<name>A0ABN5MBH6_9RHOB</name>
<proteinExistence type="predicted"/>
<gene>
    <name evidence="2" type="ORF">DPM13_12615</name>
</gene>
<dbReference type="Proteomes" id="UP000249922">
    <property type="component" value="Chromosome"/>
</dbReference>
<evidence type="ECO:0000256" key="1">
    <source>
        <dbReference type="SAM" id="MobiDB-lite"/>
    </source>
</evidence>
<feature type="region of interest" description="Disordered" evidence="1">
    <location>
        <begin position="51"/>
        <end position="77"/>
    </location>
</feature>
<reference evidence="2 3" key="1">
    <citation type="submission" date="2018-06" db="EMBL/GenBank/DDBJ databases">
        <title>Complete genome sequence of Paracoccus mutanolyticus strain RSP-02 isolated from cellulosic waste.</title>
        <authorList>
            <person name="Amrutha R.N."/>
            <person name="Shrivastav A."/>
            <person name="Buddana S.K."/>
            <person name="Deshpande U."/>
            <person name="Prakasham R.S."/>
        </authorList>
    </citation>
    <scope>NUCLEOTIDE SEQUENCE [LARGE SCALE GENOMIC DNA]</scope>
    <source>
        <strain evidence="2 3">RSP-02</strain>
    </source>
</reference>
<evidence type="ECO:0000313" key="2">
    <source>
        <dbReference type="EMBL" id="AWX93635.1"/>
    </source>
</evidence>
<protein>
    <submittedName>
        <fullName evidence="2">Uncharacterized protein</fullName>
    </submittedName>
</protein>
<evidence type="ECO:0000313" key="3">
    <source>
        <dbReference type="Proteomes" id="UP000249922"/>
    </source>
</evidence>
<organism evidence="2 3">
    <name type="scientific">Paracoccus mutanolyticus</name>
    <dbReference type="NCBI Taxonomy" id="1499308"/>
    <lineage>
        <taxon>Bacteria</taxon>
        <taxon>Pseudomonadati</taxon>
        <taxon>Pseudomonadota</taxon>
        <taxon>Alphaproteobacteria</taxon>
        <taxon>Rhodobacterales</taxon>
        <taxon>Paracoccaceae</taxon>
        <taxon>Paracoccus</taxon>
    </lineage>
</organism>
<dbReference type="EMBL" id="CP030239">
    <property type="protein sequence ID" value="AWX93635.1"/>
    <property type="molecule type" value="Genomic_DNA"/>
</dbReference>
<keyword evidence="3" id="KW-1185">Reference proteome</keyword>